<name>A0AAV2I6N9_LYMST</name>
<evidence type="ECO:0000259" key="4">
    <source>
        <dbReference type="PROSITE" id="PS01180"/>
    </source>
</evidence>
<accession>A0AAV2I6N9</accession>
<dbReference type="InterPro" id="IPR035914">
    <property type="entry name" value="Sperma_CUB_dom_sf"/>
</dbReference>
<dbReference type="Pfam" id="PF00431">
    <property type="entry name" value="CUB"/>
    <property type="match status" value="1"/>
</dbReference>
<dbReference type="PANTHER" id="PTHR24251">
    <property type="entry name" value="OVOCHYMASE-RELATED"/>
    <property type="match status" value="1"/>
</dbReference>
<evidence type="ECO:0000256" key="1">
    <source>
        <dbReference type="ARBA" id="ARBA00022737"/>
    </source>
</evidence>
<feature type="non-terminal residue" evidence="5">
    <location>
        <position position="1"/>
    </location>
</feature>
<organism evidence="5 6">
    <name type="scientific">Lymnaea stagnalis</name>
    <name type="common">Great pond snail</name>
    <name type="synonym">Helix stagnalis</name>
    <dbReference type="NCBI Taxonomy" id="6523"/>
    <lineage>
        <taxon>Eukaryota</taxon>
        <taxon>Metazoa</taxon>
        <taxon>Spiralia</taxon>
        <taxon>Lophotrochozoa</taxon>
        <taxon>Mollusca</taxon>
        <taxon>Gastropoda</taxon>
        <taxon>Heterobranchia</taxon>
        <taxon>Euthyneura</taxon>
        <taxon>Panpulmonata</taxon>
        <taxon>Hygrophila</taxon>
        <taxon>Lymnaeoidea</taxon>
        <taxon>Lymnaeidae</taxon>
        <taxon>Lymnaea</taxon>
    </lineage>
</organism>
<proteinExistence type="predicted"/>
<reference evidence="5 6" key="1">
    <citation type="submission" date="2024-04" db="EMBL/GenBank/DDBJ databases">
        <authorList>
            <consortium name="Genoscope - CEA"/>
            <person name="William W."/>
        </authorList>
    </citation>
    <scope>NUCLEOTIDE SEQUENCE [LARGE SCALE GENOMIC DNA]</scope>
</reference>
<evidence type="ECO:0000256" key="2">
    <source>
        <dbReference type="ARBA" id="ARBA00023157"/>
    </source>
</evidence>
<evidence type="ECO:0000313" key="5">
    <source>
        <dbReference type="EMBL" id="CAL1540487.1"/>
    </source>
</evidence>
<sequence>GQNVGCRFILDFDIVGFVSVRVYGDSNKCQADVFSTPNYPRSYPLNIQCEWTILVAEQQVISVKFITFDVDDSDDVVFYDGDSNQSPVLERYSNFWNNETLQIRRVRSTGNKLHVLFNSGAALTGLGFAASYWAHECKHFMYGLDDCNTTCPCEEDNTAYCNNTSGDCVCKTGWTSKNCSEDINECKEPQHC</sequence>
<dbReference type="SUPFAM" id="SSF49854">
    <property type="entry name" value="Spermadhesin, CUB domain"/>
    <property type="match status" value="1"/>
</dbReference>
<comment type="caution">
    <text evidence="5">The sequence shown here is derived from an EMBL/GenBank/DDBJ whole genome shotgun (WGS) entry which is preliminary data.</text>
</comment>
<dbReference type="Proteomes" id="UP001497497">
    <property type="component" value="Unassembled WGS sequence"/>
</dbReference>
<dbReference type="PROSITE" id="PS01180">
    <property type="entry name" value="CUB"/>
    <property type="match status" value="1"/>
</dbReference>
<dbReference type="CDD" id="cd00041">
    <property type="entry name" value="CUB"/>
    <property type="match status" value="1"/>
</dbReference>
<keyword evidence="1" id="KW-0677">Repeat</keyword>
<gene>
    <name evidence="5" type="ORF">GSLYS_00014136001</name>
</gene>
<feature type="domain" description="CUB" evidence="4">
    <location>
        <begin position="6"/>
        <end position="135"/>
    </location>
</feature>
<protein>
    <recommendedName>
        <fullName evidence="4">CUB domain-containing protein</fullName>
    </recommendedName>
</protein>
<keyword evidence="6" id="KW-1185">Reference proteome</keyword>
<evidence type="ECO:0000256" key="3">
    <source>
        <dbReference type="PROSITE-ProRule" id="PRU00059"/>
    </source>
</evidence>
<dbReference type="AlphaFoldDB" id="A0AAV2I6N9"/>
<dbReference type="InterPro" id="IPR000859">
    <property type="entry name" value="CUB_dom"/>
</dbReference>
<dbReference type="EMBL" id="CAXITT010000384">
    <property type="protein sequence ID" value="CAL1540487.1"/>
    <property type="molecule type" value="Genomic_DNA"/>
</dbReference>
<evidence type="ECO:0000313" key="6">
    <source>
        <dbReference type="Proteomes" id="UP001497497"/>
    </source>
</evidence>
<comment type="caution">
    <text evidence="3">Lacks conserved residue(s) required for the propagation of feature annotation.</text>
</comment>
<dbReference type="SMART" id="SM00042">
    <property type="entry name" value="CUB"/>
    <property type="match status" value="1"/>
</dbReference>
<dbReference type="Gene3D" id="2.60.120.290">
    <property type="entry name" value="Spermadhesin, CUB domain"/>
    <property type="match status" value="1"/>
</dbReference>
<feature type="non-terminal residue" evidence="5">
    <location>
        <position position="192"/>
    </location>
</feature>
<keyword evidence="2" id="KW-1015">Disulfide bond</keyword>